<sequence>MPKRKRINEGKKEEARKLQKKIRKYQERLNFLSSDSSTDSTSSEQSESSSGDMHETANMEETIASNALVEQEIDFDFFGAKQTDKAQIGTPMHEEIAVRWSTVLQNGLTTTQRNEIMEKFKVPENCLALIPPKTNEEIQQCLPELAAKHDKFIAAVQSQLGHGLSAIATVIGQNLPVTDQANNTKILGEASQIIANVHNALSVHRKAGLEEIKHRLKEDKQASWKSSCQHFRNTKEIPPAFKLPADAVQGQIQGKEGGGETEEGEEQEQTPTLQSAGVLRVLSPNLSPGGPDNEVNKYAGRLSEFSHAWKTITSDKKVLSWVKGITLPFSKRPKQYVKPKINIKKCQNKDYSCAIKKLIEIRAVSKCRPVKNQFLSPYFLRKKPNGENRFILNLKNLNTFLNVPHIKLEDHRTVLRLVNQNNYLAKIDLKDAYFLVPVRKTYRKFLRGPYLNLTHYLRFKYSTLYFHKITQTMFYLDDILFIANNKSECERNVKFAIQLLENLGFIINSTKSVLQPTQIITFLGFSYNTLNMTISLPEGKILDIKQKNPGLQEKKISALLGNSRN</sequence>
<dbReference type="PANTHER" id="PTHR33050">
    <property type="entry name" value="REVERSE TRANSCRIPTASE DOMAIN-CONTAINING PROTEIN"/>
    <property type="match status" value="1"/>
</dbReference>
<dbReference type="PANTHER" id="PTHR33050:SF7">
    <property type="entry name" value="RIBONUCLEASE H"/>
    <property type="match status" value="1"/>
</dbReference>
<dbReference type="AlphaFoldDB" id="A0AAV8VHV8"/>
<dbReference type="InterPro" id="IPR043502">
    <property type="entry name" value="DNA/RNA_pol_sf"/>
</dbReference>
<dbReference type="SUPFAM" id="SSF56672">
    <property type="entry name" value="DNA/RNA polymerases"/>
    <property type="match status" value="1"/>
</dbReference>
<comment type="caution">
    <text evidence="2">The sequence shown here is derived from an EMBL/GenBank/DDBJ whole genome shotgun (WGS) entry which is preliminary data.</text>
</comment>
<accession>A0AAV8VHV8</accession>
<feature type="region of interest" description="Disordered" evidence="1">
    <location>
        <begin position="252"/>
        <end position="272"/>
    </location>
</feature>
<dbReference type="EMBL" id="JANEYG010000087">
    <property type="protein sequence ID" value="KAJ8913783.1"/>
    <property type="molecule type" value="Genomic_DNA"/>
</dbReference>
<keyword evidence="3" id="KW-1185">Reference proteome</keyword>
<evidence type="ECO:0000256" key="1">
    <source>
        <dbReference type="SAM" id="MobiDB-lite"/>
    </source>
</evidence>
<evidence type="ECO:0000313" key="2">
    <source>
        <dbReference type="EMBL" id="KAJ8913783.1"/>
    </source>
</evidence>
<feature type="compositionally biased region" description="Acidic residues" evidence="1">
    <location>
        <begin position="259"/>
        <end position="268"/>
    </location>
</feature>
<dbReference type="Gene3D" id="3.10.10.10">
    <property type="entry name" value="HIV Type 1 Reverse Transcriptase, subunit A, domain 1"/>
    <property type="match status" value="1"/>
</dbReference>
<name>A0AAV8VHV8_9CUCU</name>
<dbReference type="Gene3D" id="3.30.70.270">
    <property type="match status" value="1"/>
</dbReference>
<feature type="region of interest" description="Disordered" evidence="1">
    <location>
        <begin position="29"/>
        <end position="56"/>
    </location>
</feature>
<proteinExistence type="predicted"/>
<feature type="compositionally biased region" description="Low complexity" evidence="1">
    <location>
        <begin position="33"/>
        <end position="50"/>
    </location>
</feature>
<dbReference type="InterPro" id="IPR052055">
    <property type="entry name" value="Hepadnavirus_pol/RT"/>
</dbReference>
<gene>
    <name evidence="2" type="ORF">NQ315_002689</name>
</gene>
<dbReference type="Proteomes" id="UP001159042">
    <property type="component" value="Unassembled WGS sequence"/>
</dbReference>
<evidence type="ECO:0008006" key="4">
    <source>
        <dbReference type="Google" id="ProtNLM"/>
    </source>
</evidence>
<dbReference type="GO" id="GO:0071897">
    <property type="term" value="P:DNA biosynthetic process"/>
    <property type="evidence" value="ECO:0007669"/>
    <property type="project" value="UniProtKB-ARBA"/>
</dbReference>
<evidence type="ECO:0000313" key="3">
    <source>
        <dbReference type="Proteomes" id="UP001159042"/>
    </source>
</evidence>
<reference evidence="2 3" key="1">
    <citation type="journal article" date="2023" name="Insect Mol. Biol.">
        <title>Genome sequencing provides insights into the evolution of gene families encoding plant cell wall-degrading enzymes in longhorned beetles.</title>
        <authorList>
            <person name="Shin N.R."/>
            <person name="Okamura Y."/>
            <person name="Kirsch R."/>
            <person name="Pauchet Y."/>
        </authorList>
    </citation>
    <scope>NUCLEOTIDE SEQUENCE [LARGE SCALE GENOMIC DNA]</scope>
    <source>
        <strain evidence="2">EAD_L_NR</strain>
    </source>
</reference>
<organism evidence="2 3">
    <name type="scientific">Exocentrus adspersus</name>
    <dbReference type="NCBI Taxonomy" id="1586481"/>
    <lineage>
        <taxon>Eukaryota</taxon>
        <taxon>Metazoa</taxon>
        <taxon>Ecdysozoa</taxon>
        <taxon>Arthropoda</taxon>
        <taxon>Hexapoda</taxon>
        <taxon>Insecta</taxon>
        <taxon>Pterygota</taxon>
        <taxon>Neoptera</taxon>
        <taxon>Endopterygota</taxon>
        <taxon>Coleoptera</taxon>
        <taxon>Polyphaga</taxon>
        <taxon>Cucujiformia</taxon>
        <taxon>Chrysomeloidea</taxon>
        <taxon>Cerambycidae</taxon>
        <taxon>Lamiinae</taxon>
        <taxon>Acanthocinini</taxon>
        <taxon>Exocentrus</taxon>
    </lineage>
</organism>
<dbReference type="InterPro" id="IPR043128">
    <property type="entry name" value="Rev_trsase/Diguanyl_cyclase"/>
</dbReference>
<protein>
    <recommendedName>
        <fullName evidence="4">Reverse transcriptase domain-containing protein</fullName>
    </recommendedName>
</protein>